<reference evidence="1 3" key="1">
    <citation type="journal article" date="2015" name="Biotechnol. Bioeng.">
        <title>Genome sequence and phenotypic characterization of Caulobacter segnis.</title>
        <authorList>
            <person name="Patel S."/>
            <person name="Fletcher B."/>
            <person name="Scott D.C."/>
            <person name="Ely B."/>
        </authorList>
    </citation>
    <scope>NUCLEOTIDE SEQUENCE [LARGE SCALE GENOMIC DNA]</scope>
    <source>
        <strain evidence="1 3">PS02</strain>
    </source>
</reference>
<evidence type="ECO:0000313" key="4">
    <source>
        <dbReference type="Proteomes" id="UP000093694"/>
    </source>
</evidence>
<dbReference type="Proteomes" id="UP000093694">
    <property type="component" value="Unassembled WGS sequence"/>
</dbReference>
<keyword evidence="4" id="KW-1185">Reference proteome</keyword>
<protein>
    <recommendedName>
        <fullName evidence="5">Ethanolamine utilization protein</fullName>
    </recommendedName>
</protein>
<evidence type="ECO:0000313" key="2">
    <source>
        <dbReference type="EMBL" id="OBR93376.1"/>
    </source>
</evidence>
<dbReference type="AlphaFoldDB" id="A0A166U9R8"/>
<name>A0A166U9R8_9CLOT</name>
<organism evidence="1 3">
    <name type="scientific">Clostridium coskatii</name>
    <dbReference type="NCBI Taxonomy" id="1705578"/>
    <lineage>
        <taxon>Bacteria</taxon>
        <taxon>Bacillati</taxon>
        <taxon>Bacillota</taxon>
        <taxon>Clostridia</taxon>
        <taxon>Eubacteriales</taxon>
        <taxon>Clostridiaceae</taxon>
        <taxon>Clostridium</taxon>
    </lineage>
</organism>
<evidence type="ECO:0000313" key="3">
    <source>
        <dbReference type="Proteomes" id="UP000077384"/>
    </source>
</evidence>
<dbReference type="InterPro" id="IPR013372">
    <property type="entry name" value="Eut_put"/>
</dbReference>
<proteinExistence type="predicted"/>
<sequence length="240" mass="27780">MDINAIVDMVTREIMKRLKDENGYPQKSLKRILVLDKSSDESFKIIEQKLNFLGYEIDYMKDKKDTLTYEKIIITSLSNKEIVNMAMGLESGIKEQTVLEALLLGKKVFLLDDGIAYRKYAATSNKALYKLYEEYEKKLCEYGVRIVDRENFVNEFSEPKQNNRDEENIKNSAIDHKNEGLEKKNKNILEFTGKKLITESEIRKACEKGYIEISVPKKAIITSLAVDYIKINGLKVNRIE</sequence>
<gene>
    <name evidence="2" type="ORF">CLCOS_24170</name>
    <name evidence="1" type="ORF">WX73_02431</name>
</gene>
<comment type="caution">
    <text evidence="1">The sequence shown here is derived from an EMBL/GenBank/DDBJ whole genome shotgun (WGS) entry which is preliminary data.</text>
</comment>
<evidence type="ECO:0008006" key="5">
    <source>
        <dbReference type="Google" id="ProtNLM"/>
    </source>
</evidence>
<evidence type="ECO:0000313" key="1">
    <source>
        <dbReference type="EMBL" id="OAA94718.1"/>
    </source>
</evidence>
<accession>A0A166U9R8</accession>
<dbReference type="Proteomes" id="UP000077384">
    <property type="component" value="Unassembled WGS sequence"/>
</dbReference>
<dbReference type="PIRSF" id="PIRSF034981">
    <property type="entry name" value="Eut_put"/>
    <property type="match status" value="1"/>
</dbReference>
<reference evidence="2 4" key="2">
    <citation type="journal article" date="2016" name="Front. Microbiol.">
        <title>Industrial Acetogenic Biocatalysts: A Comparative Metabolic and Genomic Analysis.</title>
        <authorList>
            <person name="Bengelsdorf F."/>
            <person name="Poehlein A."/>
            <person name="Sonja S."/>
            <person name="Erz C."/>
            <person name="Hummel T."/>
            <person name="Hoffmeister S."/>
            <person name="Daniel R."/>
            <person name="Durre P."/>
        </authorList>
    </citation>
    <scope>NUCLEOTIDE SEQUENCE [LARGE SCALE GENOMIC DNA]</scope>
    <source>
        <strain evidence="2 4">PTA-10522</strain>
    </source>
</reference>
<dbReference type="PATRIC" id="fig|1705578.3.peg.1753"/>
<dbReference type="EMBL" id="LROR01000053">
    <property type="protein sequence ID" value="OBR93376.1"/>
    <property type="molecule type" value="Genomic_DNA"/>
</dbReference>
<dbReference type="RefSeq" id="WP_063600121.1">
    <property type="nucleotide sequence ID" value="NZ_LITQ01000002.1"/>
</dbReference>
<dbReference type="EMBL" id="LITQ01000002">
    <property type="protein sequence ID" value="OAA94718.1"/>
    <property type="molecule type" value="Genomic_DNA"/>
</dbReference>